<gene>
    <name evidence="1" type="ORF">MILVUS5_LOCUS3995</name>
</gene>
<protein>
    <submittedName>
        <fullName evidence="1">Uncharacterized protein</fullName>
    </submittedName>
</protein>
<reference evidence="1" key="1">
    <citation type="submission" date="2023-10" db="EMBL/GenBank/DDBJ databases">
        <authorList>
            <person name="Rodriguez Cubillos JULIANA M."/>
            <person name="De Vega J."/>
        </authorList>
    </citation>
    <scope>NUCLEOTIDE SEQUENCE</scope>
</reference>
<comment type="caution">
    <text evidence="1">The sequence shown here is derived from an EMBL/GenBank/DDBJ whole genome shotgun (WGS) entry which is preliminary data.</text>
</comment>
<dbReference type="Proteomes" id="UP001177021">
    <property type="component" value="Unassembled WGS sequence"/>
</dbReference>
<organism evidence="1 2">
    <name type="scientific">Trifolium pratense</name>
    <name type="common">Red clover</name>
    <dbReference type="NCBI Taxonomy" id="57577"/>
    <lineage>
        <taxon>Eukaryota</taxon>
        <taxon>Viridiplantae</taxon>
        <taxon>Streptophyta</taxon>
        <taxon>Embryophyta</taxon>
        <taxon>Tracheophyta</taxon>
        <taxon>Spermatophyta</taxon>
        <taxon>Magnoliopsida</taxon>
        <taxon>eudicotyledons</taxon>
        <taxon>Gunneridae</taxon>
        <taxon>Pentapetalae</taxon>
        <taxon>rosids</taxon>
        <taxon>fabids</taxon>
        <taxon>Fabales</taxon>
        <taxon>Fabaceae</taxon>
        <taxon>Papilionoideae</taxon>
        <taxon>50 kb inversion clade</taxon>
        <taxon>NPAAA clade</taxon>
        <taxon>Hologalegina</taxon>
        <taxon>IRL clade</taxon>
        <taxon>Trifolieae</taxon>
        <taxon>Trifolium</taxon>
    </lineage>
</organism>
<sequence>MRSYQMQVDLLLEVLNIVSGFGPTSGSALTSHMDVDKGRLLNLYLLLIQEVDLVKDDIKIIDIPLHLVKVYSTMEFLYDVFVCVCIQQWSSFMTWVNSWKGGNIGTSFNT</sequence>
<evidence type="ECO:0000313" key="2">
    <source>
        <dbReference type="Proteomes" id="UP001177021"/>
    </source>
</evidence>
<dbReference type="EMBL" id="CASHSV030000001">
    <property type="protein sequence ID" value="CAJ2632781.1"/>
    <property type="molecule type" value="Genomic_DNA"/>
</dbReference>
<accession>A0ACB0IKA5</accession>
<name>A0ACB0IKA5_TRIPR</name>
<keyword evidence="2" id="KW-1185">Reference proteome</keyword>
<evidence type="ECO:0000313" key="1">
    <source>
        <dbReference type="EMBL" id="CAJ2632781.1"/>
    </source>
</evidence>
<proteinExistence type="predicted"/>